<dbReference type="AlphaFoldDB" id="A0A1H6IQ81"/>
<evidence type="ECO:0000256" key="4">
    <source>
        <dbReference type="ARBA" id="ARBA00013558"/>
    </source>
</evidence>
<evidence type="ECO:0000256" key="8">
    <source>
        <dbReference type="ARBA" id="ARBA00023004"/>
    </source>
</evidence>
<evidence type="ECO:0000256" key="9">
    <source>
        <dbReference type="ARBA" id="ARBA00023014"/>
    </source>
</evidence>
<accession>A0A1H6IQ81</accession>
<dbReference type="PIRSF" id="PIRSF005572">
    <property type="entry name" value="NifS"/>
    <property type="match status" value="1"/>
</dbReference>
<dbReference type="GO" id="GO:0031071">
    <property type="term" value="F:cysteine desulfurase activity"/>
    <property type="evidence" value="ECO:0007669"/>
    <property type="project" value="UniProtKB-EC"/>
</dbReference>
<protein>
    <recommendedName>
        <fullName evidence="4">Cysteine desulfurase</fullName>
    </recommendedName>
</protein>
<comment type="similarity">
    <text evidence="3">Belongs to the class-V pyridoxal-phosphate-dependent aminotransferase family. NifS/IscS subfamily.</text>
</comment>
<sequence length="381" mass="38661">MSGTAYLDYNSGAPLRPEVAAAIAAAWAEAGNPSSIHGPGRAARKRLETARAEVAALVGADPHGLIFTSGGTEADAMILAGSGAERLIVSAIEHPAIAEPAERAGAALIPVGADGMIDLAALDRLLAEDERPALVSVMLANNETGVIQPVAEAARLAHAHGARLHCDAAQAAGRSPVSLAALGADFLTLSAHKMGGPPGIGALVLADPTFPLAPFLLGGGQESRRRAGTENLPGIVGFGACATLVGGDLSDPATTLRLSAMRDRLERAALARLPQAIAIGADSPRLGNTTCLALAGMPGRTQVMALDLAGVAVSAGPACASGRQEVSRVLTAMGLEPEIAGSAIRISLGWASREEDIDRFLAAWTDLARRKGYTISQAEAA</sequence>
<dbReference type="GO" id="GO:0046872">
    <property type="term" value="F:metal ion binding"/>
    <property type="evidence" value="ECO:0007669"/>
    <property type="project" value="UniProtKB-KW"/>
</dbReference>
<dbReference type="GO" id="GO:0051536">
    <property type="term" value="F:iron-sulfur cluster binding"/>
    <property type="evidence" value="ECO:0007669"/>
    <property type="project" value="UniProtKB-KW"/>
</dbReference>
<dbReference type="InterPro" id="IPR015421">
    <property type="entry name" value="PyrdxlP-dep_Trfase_major"/>
</dbReference>
<dbReference type="PANTHER" id="PTHR11601:SF34">
    <property type="entry name" value="CYSTEINE DESULFURASE"/>
    <property type="match status" value="1"/>
</dbReference>
<evidence type="ECO:0000256" key="6">
    <source>
        <dbReference type="ARBA" id="ARBA00022723"/>
    </source>
</evidence>
<dbReference type="PANTHER" id="PTHR11601">
    <property type="entry name" value="CYSTEINE DESULFURYLASE FAMILY MEMBER"/>
    <property type="match status" value="1"/>
</dbReference>
<comment type="function">
    <text evidence="2">Catalyzes the removal of elemental sulfur atoms from cysteine to produce alanine. Seems to participate in the biosynthesis of the nitrogenase metalloclusters by providing the inorganic sulfur required for the Fe-S core formation.</text>
</comment>
<feature type="domain" description="Aminotransferase class V" evidence="11">
    <location>
        <begin position="6"/>
        <end position="360"/>
    </location>
</feature>
<dbReference type="Gene3D" id="3.40.640.10">
    <property type="entry name" value="Type I PLP-dependent aspartate aminotransferase-like (Major domain)"/>
    <property type="match status" value="1"/>
</dbReference>
<gene>
    <name evidence="12" type="ORF">SAMN04244559_02571</name>
</gene>
<comment type="catalytic activity">
    <reaction evidence="10">
        <text>(sulfur carrier)-H + L-cysteine = (sulfur carrier)-SH + L-alanine</text>
        <dbReference type="Rhea" id="RHEA:43892"/>
        <dbReference type="Rhea" id="RHEA-COMP:14737"/>
        <dbReference type="Rhea" id="RHEA-COMP:14739"/>
        <dbReference type="ChEBI" id="CHEBI:29917"/>
        <dbReference type="ChEBI" id="CHEBI:35235"/>
        <dbReference type="ChEBI" id="CHEBI:57972"/>
        <dbReference type="ChEBI" id="CHEBI:64428"/>
        <dbReference type="EC" id="2.8.1.7"/>
    </reaction>
</comment>
<keyword evidence="6" id="KW-0479">Metal-binding</keyword>
<keyword evidence="7" id="KW-0663">Pyridoxal phosphate</keyword>
<dbReference type="InterPro" id="IPR000192">
    <property type="entry name" value="Aminotrans_V_dom"/>
</dbReference>
<reference evidence="13" key="1">
    <citation type="submission" date="2016-10" db="EMBL/GenBank/DDBJ databases">
        <authorList>
            <person name="Varghese N."/>
            <person name="Submissions S."/>
        </authorList>
    </citation>
    <scope>NUCLEOTIDE SEQUENCE [LARGE SCALE GENOMIC DNA]</scope>
    <source>
        <strain evidence="13">DSM 13234</strain>
    </source>
</reference>
<dbReference type="EMBL" id="FNWO01000011">
    <property type="protein sequence ID" value="SEH48756.1"/>
    <property type="molecule type" value="Genomic_DNA"/>
</dbReference>
<comment type="cofactor">
    <cofactor evidence="1">
        <name>pyridoxal 5'-phosphate</name>
        <dbReference type="ChEBI" id="CHEBI:597326"/>
    </cofactor>
</comment>
<evidence type="ECO:0000259" key="11">
    <source>
        <dbReference type="Pfam" id="PF00266"/>
    </source>
</evidence>
<keyword evidence="5" id="KW-0808">Transferase</keyword>
<dbReference type="InterPro" id="IPR015424">
    <property type="entry name" value="PyrdxlP-dep_Trfase"/>
</dbReference>
<evidence type="ECO:0000256" key="5">
    <source>
        <dbReference type="ARBA" id="ARBA00022679"/>
    </source>
</evidence>
<dbReference type="Gene3D" id="3.90.1150.10">
    <property type="entry name" value="Aspartate Aminotransferase, domain 1"/>
    <property type="match status" value="1"/>
</dbReference>
<evidence type="ECO:0000256" key="2">
    <source>
        <dbReference type="ARBA" id="ARBA00003120"/>
    </source>
</evidence>
<keyword evidence="13" id="KW-1185">Reference proteome</keyword>
<dbReference type="Proteomes" id="UP000182983">
    <property type="component" value="Unassembled WGS sequence"/>
</dbReference>
<dbReference type="SUPFAM" id="SSF53383">
    <property type="entry name" value="PLP-dependent transferases"/>
    <property type="match status" value="1"/>
</dbReference>
<organism evidence="12 13">
    <name type="scientific">Magnetospirillum fulvum</name>
    <name type="common">Rhodospirillum fulvum</name>
    <dbReference type="NCBI Taxonomy" id="1082"/>
    <lineage>
        <taxon>Bacteria</taxon>
        <taxon>Pseudomonadati</taxon>
        <taxon>Pseudomonadota</taxon>
        <taxon>Alphaproteobacteria</taxon>
        <taxon>Rhodospirillales</taxon>
        <taxon>Rhodospirillaceae</taxon>
        <taxon>Magnetospirillum</taxon>
    </lineage>
</organism>
<dbReference type="Pfam" id="PF00266">
    <property type="entry name" value="Aminotran_5"/>
    <property type="match status" value="1"/>
</dbReference>
<keyword evidence="8" id="KW-0408">Iron</keyword>
<name>A0A1H6IQ81_MAGFU</name>
<evidence type="ECO:0000313" key="13">
    <source>
        <dbReference type="Proteomes" id="UP000182983"/>
    </source>
</evidence>
<evidence type="ECO:0000256" key="3">
    <source>
        <dbReference type="ARBA" id="ARBA00006490"/>
    </source>
</evidence>
<evidence type="ECO:0000313" key="12">
    <source>
        <dbReference type="EMBL" id="SEH48756.1"/>
    </source>
</evidence>
<evidence type="ECO:0000256" key="1">
    <source>
        <dbReference type="ARBA" id="ARBA00001933"/>
    </source>
</evidence>
<dbReference type="InterPro" id="IPR015422">
    <property type="entry name" value="PyrdxlP-dep_Trfase_small"/>
</dbReference>
<keyword evidence="9" id="KW-0411">Iron-sulfur</keyword>
<evidence type="ECO:0000256" key="7">
    <source>
        <dbReference type="ARBA" id="ARBA00022898"/>
    </source>
</evidence>
<dbReference type="InterPro" id="IPR016454">
    <property type="entry name" value="Cysteine_dSase"/>
</dbReference>
<dbReference type="Gene3D" id="1.10.260.50">
    <property type="match status" value="1"/>
</dbReference>
<proteinExistence type="inferred from homology"/>
<dbReference type="RefSeq" id="WP_074769397.1">
    <property type="nucleotide sequence ID" value="NZ_FNWO01000011.1"/>
</dbReference>
<evidence type="ECO:0000256" key="10">
    <source>
        <dbReference type="ARBA" id="ARBA00050776"/>
    </source>
</evidence>